<dbReference type="Gene3D" id="3.40.30.10">
    <property type="entry name" value="Glutaredoxin"/>
    <property type="match status" value="1"/>
</dbReference>
<comment type="caution">
    <text evidence="2">The sequence shown here is derived from an EMBL/GenBank/DDBJ whole genome shotgun (WGS) entry which is preliminary data.</text>
</comment>
<protein>
    <recommendedName>
        <fullName evidence="4">Selenoprotein W-related protein</fullName>
    </recommendedName>
</protein>
<evidence type="ECO:0000313" key="3">
    <source>
        <dbReference type="Proteomes" id="UP000019141"/>
    </source>
</evidence>
<reference evidence="2 3" key="1">
    <citation type="journal article" date="2014" name="Nature">
        <title>An environmental bacterial taxon with a large and distinct metabolic repertoire.</title>
        <authorList>
            <person name="Wilson M.C."/>
            <person name="Mori T."/>
            <person name="Ruckert C."/>
            <person name="Uria A.R."/>
            <person name="Helf M.J."/>
            <person name="Takada K."/>
            <person name="Gernert C."/>
            <person name="Steffens U.A."/>
            <person name="Heycke N."/>
            <person name="Schmitt S."/>
            <person name="Rinke C."/>
            <person name="Helfrich E.J."/>
            <person name="Brachmann A.O."/>
            <person name="Gurgui C."/>
            <person name="Wakimoto T."/>
            <person name="Kracht M."/>
            <person name="Crusemann M."/>
            <person name="Hentschel U."/>
            <person name="Abe I."/>
            <person name="Matsunaga S."/>
            <person name="Kalinowski J."/>
            <person name="Takeyama H."/>
            <person name="Piel J."/>
        </authorList>
    </citation>
    <scope>NUCLEOTIDE SEQUENCE [LARGE SCALE GENOMIC DNA]</scope>
    <source>
        <strain evidence="3">TSY1</strain>
    </source>
</reference>
<dbReference type="AlphaFoldDB" id="W4LM07"/>
<organism evidence="2 3">
    <name type="scientific">Entotheonella factor</name>
    <dbReference type="NCBI Taxonomy" id="1429438"/>
    <lineage>
        <taxon>Bacteria</taxon>
        <taxon>Pseudomonadati</taxon>
        <taxon>Nitrospinota/Tectimicrobiota group</taxon>
        <taxon>Candidatus Tectimicrobiota</taxon>
        <taxon>Candidatus Entotheonellia</taxon>
        <taxon>Candidatus Entotheonellales</taxon>
        <taxon>Candidatus Entotheonellaceae</taxon>
        <taxon>Candidatus Entotheonella</taxon>
    </lineage>
</organism>
<dbReference type="EMBL" id="AZHW01000525">
    <property type="protein sequence ID" value="ETW98740.1"/>
    <property type="molecule type" value="Genomic_DNA"/>
</dbReference>
<sequence length="60" mass="6790">MANEFFRAYGADAAVSITPGANGRLEVRLDDELIFDKKAEDNKFPDLGRVREMKKSSRKN</sequence>
<keyword evidence="1" id="KW-0676">Redox-active center</keyword>
<accession>W4LM07</accession>
<dbReference type="HOGENOM" id="CLU_2932644_0_0_7"/>
<gene>
    <name evidence="2" type="ORF">ETSY1_17550</name>
</gene>
<evidence type="ECO:0000256" key="1">
    <source>
        <dbReference type="ARBA" id="ARBA00023284"/>
    </source>
</evidence>
<dbReference type="InterPro" id="IPR011893">
    <property type="entry name" value="Selenoprotein_Rdx-typ"/>
</dbReference>
<evidence type="ECO:0000313" key="2">
    <source>
        <dbReference type="EMBL" id="ETW98740.1"/>
    </source>
</evidence>
<keyword evidence="3" id="KW-1185">Reference proteome</keyword>
<dbReference type="Pfam" id="PF10262">
    <property type="entry name" value="Rdx"/>
    <property type="match status" value="1"/>
</dbReference>
<evidence type="ECO:0008006" key="4">
    <source>
        <dbReference type="Google" id="ProtNLM"/>
    </source>
</evidence>
<proteinExistence type="predicted"/>
<name>W4LM07_ENTF1</name>
<dbReference type="Proteomes" id="UP000019141">
    <property type="component" value="Unassembled WGS sequence"/>
</dbReference>